<keyword evidence="10" id="KW-1185">Reference proteome</keyword>
<organism evidence="9 10">
    <name type="scientific">Thioalkalivibrio nitratireducens (strain DSM 14787 / UNIQEM 213 / ALEN2)</name>
    <dbReference type="NCBI Taxonomy" id="1255043"/>
    <lineage>
        <taxon>Bacteria</taxon>
        <taxon>Pseudomonadati</taxon>
        <taxon>Pseudomonadota</taxon>
        <taxon>Gammaproteobacteria</taxon>
        <taxon>Chromatiales</taxon>
        <taxon>Ectothiorhodospiraceae</taxon>
        <taxon>Thioalkalivibrio</taxon>
    </lineage>
</organism>
<dbReference type="PANTHER" id="PTHR30489:SF0">
    <property type="entry name" value="LIPOPROTEIN-RELEASING SYSTEM TRANSMEMBRANE PROTEIN LOLE"/>
    <property type="match status" value="1"/>
</dbReference>
<feature type="domain" description="ABC3 transporter permease C-terminal" evidence="8">
    <location>
        <begin position="485"/>
        <end position="605"/>
    </location>
</feature>
<dbReference type="HOGENOM" id="CLU_446025_0_0_6"/>
<dbReference type="KEGG" id="tni:TVNIR_2536"/>
<keyword evidence="4 7" id="KW-0812">Transmembrane</keyword>
<evidence type="ECO:0000256" key="2">
    <source>
        <dbReference type="ARBA" id="ARBA00005236"/>
    </source>
</evidence>
<keyword evidence="3" id="KW-1003">Cell membrane</keyword>
<dbReference type="InterPro" id="IPR051447">
    <property type="entry name" value="Lipoprotein-release_system"/>
</dbReference>
<evidence type="ECO:0000256" key="6">
    <source>
        <dbReference type="ARBA" id="ARBA00023136"/>
    </source>
</evidence>
<evidence type="ECO:0000256" key="7">
    <source>
        <dbReference type="SAM" id="Phobius"/>
    </source>
</evidence>
<comment type="similarity">
    <text evidence="2">Belongs to the ABC-4 integral membrane protein family. LolC/E subfamily.</text>
</comment>
<evidence type="ECO:0000313" key="9">
    <source>
        <dbReference type="EMBL" id="AGA34177.1"/>
    </source>
</evidence>
<dbReference type="STRING" id="1255043.TVNIR_2536"/>
<keyword evidence="6 7" id="KW-0472">Membrane</keyword>
<feature type="transmembrane region" description="Helical" evidence="7">
    <location>
        <begin position="576"/>
        <end position="598"/>
    </location>
</feature>
<feature type="transmembrane region" description="Helical" evidence="7">
    <location>
        <begin position="482"/>
        <end position="506"/>
    </location>
</feature>
<gene>
    <name evidence="9" type="ordered locus">TVNIR_2536</name>
</gene>
<dbReference type="AlphaFoldDB" id="L0DYU5"/>
<dbReference type="GO" id="GO:0044874">
    <property type="term" value="P:lipoprotein localization to outer membrane"/>
    <property type="evidence" value="ECO:0007669"/>
    <property type="project" value="TreeGrafter"/>
</dbReference>
<keyword evidence="5 7" id="KW-1133">Transmembrane helix</keyword>
<evidence type="ECO:0000256" key="1">
    <source>
        <dbReference type="ARBA" id="ARBA00004651"/>
    </source>
</evidence>
<proteinExistence type="inferred from homology"/>
<evidence type="ECO:0000256" key="3">
    <source>
        <dbReference type="ARBA" id="ARBA00022475"/>
    </source>
</evidence>
<feature type="transmembrane region" description="Helical" evidence="7">
    <location>
        <begin position="527"/>
        <end position="556"/>
    </location>
</feature>
<sequence length="612" mass="65683">MPQPAAHPRPLRLVPSLAAANLRHEWILTLCLVIALAAVIAPLLVLLGLKHGTIETLRERLVEDPVFRELRPAQTREYSPQWFADAGRWPGVGFLTPTVLPLSSVLQVPHPERERERALYDLVPTAPGDPLLLENDAPVPQAGEVVLTAEAAHRLGVSAGAEITGRVTRARGGRGEAAEAALTVAAVLPPRAGSLARIYAPLSFVLDVEAYKEGYGAPARGWPGDSPDPFLSFDGVVLLLPESLPPIERTGLIINTGFARIGELDTAGLAQRLGWSPPGEWQGYDLFTPGGTVTLSGIRAVEQKLRGRDRVLLPYVQDVRLTAGTTELHPVGVSLDRADADRLGLPALPWGRFTGRVAADGHLTTALADLDRDARVEVAAEGVAPLAFPLRIVGASPLERPLVPAELLGVLRTAQQRALEYDPDQERFLMQRGGYRGFRMYAQGIDDVPGLYRRLTDQGIEVIAEVDAIQRIQVLDAGLGRLFWLIALLGVSGGVAVLVASLYAAVERRRRDLGVLRLVGLARRHVFFFPVAQGVIIAGLGLAAGMASYLGLAVAINRAFAVDLAPGEKFCTLPPVYLLAAVAATLLLAVLSSLAAAWRATRIDPAEVIREQ</sequence>
<evidence type="ECO:0000313" key="10">
    <source>
        <dbReference type="Proteomes" id="UP000010809"/>
    </source>
</evidence>
<comment type="subcellular location">
    <subcellularLocation>
        <location evidence="1">Cell membrane</location>
        <topology evidence="1">Multi-pass membrane protein</topology>
    </subcellularLocation>
</comment>
<name>L0DYU5_THIND</name>
<dbReference type="InterPro" id="IPR003838">
    <property type="entry name" value="ABC3_permease_C"/>
</dbReference>
<reference evidence="9" key="1">
    <citation type="submission" date="2015-12" db="EMBL/GenBank/DDBJ databases">
        <authorList>
            <person name="Tikhonova T.V."/>
            <person name="Pavlov A.R."/>
            <person name="Beletsky A.V."/>
            <person name="Mardanov A.V."/>
            <person name="Sorokin D.Y."/>
            <person name="Ravin N.V."/>
            <person name="Popov V.O."/>
        </authorList>
    </citation>
    <scope>NUCLEOTIDE SEQUENCE</scope>
    <source>
        <strain evidence="9">DSM 14787</strain>
    </source>
</reference>
<dbReference type="GO" id="GO:0098797">
    <property type="term" value="C:plasma membrane protein complex"/>
    <property type="evidence" value="ECO:0007669"/>
    <property type="project" value="TreeGrafter"/>
</dbReference>
<evidence type="ECO:0000256" key="5">
    <source>
        <dbReference type="ARBA" id="ARBA00022989"/>
    </source>
</evidence>
<dbReference type="PATRIC" id="fig|1255043.3.peg.2560"/>
<dbReference type="Proteomes" id="UP000010809">
    <property type="component" value="Chromosome"/>
</dbReference>
<protein>
    <submittedName>
        <fullName evidence="9">ABC-type antimicrobial peptide transport system, permease component</fullName>
    </submittedName>
</protein>
<dbReference type="eggNOG" id="COG0577">
    <property type="taxonomic scope" value="Bacteria"/>
</dbReference>
<feature type="transmembrane region" description="Helical" evidence="7">
    <location>
        <begin position="26"/>
        <end position="49"/>
    </location>
</feature>
<dbReference type="RefSeq" id="WP_015259293.1">
    <property type="nucleotide sequence ID" value="NC_019902.2"/>
</dbReference>
<evidence type="ECO:0000256" key="4">
    <source>
        <dbReference type="ARBA" id="ARBA00022692"/>
    </source>
</evidence>
<dbReference type="PANTHER" id="PTHR30489">
    <property type="entry name" value="LIPOPROTEIN-RELEASING SYSTEM TRANSMEMBRANE PROTEIN LOLE"/>
    <property type="match status" value="1"/>
</dbReference>
<accession>L0DYU5</accession>
<dbReference type="EMBL" id="CP003989">
    <property type="protein sequence ID" value="AGA34177.1"/>
    <property type="molecule type" value="Genomic_DNA"/>
</dbReference>
<dbReference type="Pfam" id="PF02687">
    <property type="entry name" value="FtsX"/>
    <property type="match status" value="1"/>
</dbReference>
<dbReference type="OrthoDB" id="5410375at2"/>
<evidence type="ECO:0000259" key="8">
    <source>
        <dbReference type="Pfam" id="PF02687"/>
    </source>
</evidence>